<evidence type="ECO:0000313" key="3">
    <source>
        <dbReference type="Proteomes" id="UP000266841"/>
    </source>
</evidence>
<feature type="compositionally biased region" description="Basic and acidic residues" evidence="1">
    <location>
        <begin position="54"/>
        <end position="68"/>
    </location>
</feature>
<sequence length="68" mass="7178">MRSRSSQQGGRMRIGAAAQPAAAAQSASASAENDDDLLSIRHNDVSLDDGPPLDDPRLQSAKKDGFRV</sequence>
<dbReference type="OrthoDB" id="422206at2759"/>
<name>K0R6G1_THAOC</name>
<evidence type="ECO:0000256" key="1">
    <source>
        <dbReference type="SAM" id="MobiDB-lite"/>
    </source>
</evidence>
<protein>
    <submittedName>
        <fullName evidence="2">Uncharacterized protein</fullName>
    </submittedName>
</protein>
<organism evidence="2 3">
    <name type="scientific">Thalassiosira oceanica</name>
    <name type="common">Marine diatom</name>
    <dbReference type="NCBI Taxonomy" id="159749"/>
    <lineage>
        <taxon>Eukaryota</taxon>
        <taxon>Sar</taxon>
        <taxon>Stramenopiles</taxon>
        <taxon>Ochrophyta</taxon>
        <taxon>Bacillariophyta</taxon>
        <taxon>Coscinodiscophyceae</taxon>
        <taxon>Thalassiosirophycidae</taxon>
        <taxon>Thalassiosirales</taxon>
        <taxon>Thalassiosiraceae</taxon>
        <taxon>Thalassiosira</taxon>
    </lineage>
</organism>
<gene>
    <name evidence="2" type="ORF">THAOC_37308</name>
</gene>
<proteinExistence type="predicted"/>
<dbReference type="Proteomes" id="UP000266841">
    <property type="component" value="Unassembled WGS sequence"/>
</dbReference>
<feature type="compositionally biased region" description="Low complexity" evidence="1">
    <location>
        <begin position="1"/>
        <end position="31"/>
    </location>
</feature>
<keyword evidence="3" id="KW-1185">Reference proteome</keyword>
<evidence type="ECO:0000313" key="2">
    <source>
        <dbReference type="EMBL" id="EJK44176.1"/>
    </source>
</evidence>
<reference evidence="2 3" key="1">
    <citation type="journal article" date="2012" name="Genome Biol.">
        <title>Genome and low-iron response of an oceanic diatom adapted to chronic iron limitation.</title>
        <authorList>
            <person name="Lommer M."/>
            <person name="Specht M."/>
            <person name="Roy A.S."/>
            <person name="Kraemer L."/>
            <person name="Andreson R."/>
            <person name="Gutowska M.A."/>
            <person name="Wolf J."/>
            <person name="Bergner S.V."/>
            <person name="Schilhabel M.B."/>
            <person name="Klostermeier U.C."/>
            <person name="Beiko R.G."/>
            <person name="Rosenstiel P."/>
            <person name="Hippler M."/>
            <person name="Laroche J."/>
        </authorList>
    </citation>
    <scope>NUCLEOTIDE SEQUENCE [LARGE SCALE GENOMIC DNA]</scope>
    <source>
        <strain evidence="2 3">CCMP1005</strain>
    </source>
</reference>
<comment type="caution">
    <text evidence="2">The sequence shown here is derived from an EMBL/GenBank/DDBJ whole genome shotgun (WGS) entry which is preliminary data.</text>
</comment>
<dbReference type="EMBL" id="AGNL01050075">
    <property type="protein sequence ID" value="EJK44176.1"/>
    <property type="molecule type" value="Genomic_DNA"/>
</dbReference>
<feature type="region of interest" description="Disordered" evidence="1">
    <location>
        <begin position="1"/>
        <end position="68"/>
    </location>
</feature>
<accession>K0R6G1</accession>
<dbReference type="AlphaFoldDB" id="K0R6G1"/>
<feature type="non-terminal residue" evidence="2">
    <location>
        <position position="68"/>
    </location>
</feature>